<organism evidence="4">
    <name type="scientific">Glycine max</name>
    <name type="common">Soybean</name>
    <name type="synonym">Glycine hispida</name>
    <dbReference type="NCBI Taxonomy" id="3847"/>
    <lineage>
        <taxon>Eukaryota</taxon>
        <taxon>Viridiplantae</taxon>
        <taxon>Streptophyta</taxon>
        <taxon>Embryophyta</taxon>
        <taxon>Tracheophyta</taxon>
        <taxon>Spermatophyta</taxon>
        <taxon>Magnoliopsida</taxon>
        <taxon>eudicotyledons</taxon>
        <taxon>Gunneridae</taxon>
        <taxon>Pentapetalae</taxon>
        <taxon>rosids</taxon>
        <taxon>fabids</taxon>
        <taxon>Fabales</taxon>
        <taxon>Fabaceae</taxon>
        <taxon>Papilionoideae</taxon>
        <taxon>50 kb inversion clade</taxon>
        <taxon>NPAAA clade</taxon>
        <taxon>indigoferoid/millettioid clade</taxon>
        <taxon>Phaseoleae</taxon>
        <taxon>Glycine</taxon>
        <taxon>Glycine subgen. Soja</taxon>
    </lineage>
</organism>
<dbReference type="PROSITE" id="PS00283">
    <property type="entry name" value="SOYBEAN_KUNITZ"/>
    <property type="match status" value="1"/>
</dbReference>
<dbReference type="SUPFAM" id="SSF50386">
    <property type="entry name" value="STI-like"/>
    <property type="match status" value="1"/>
</dbReference>
<reference evidence="4 5" key="1">
    <citation type="journal article" date="2010" name="Nature">
        <title>Genome sequence of the palaeopolyploid soybean.</title>
        <authorList>
            <person name="Schmutz J."/>
            <person name="Cannon S.B."/>
            <person name="Schlueter J."/>
            <person name="Ma J."/>
            <person name="Mitros T."/>
            <person name="Nelson W."/>
            <person name="Hyten D.L."/>
            <person name="Song Q."/>
            <person name="Thelen J.J."/>
            <person name="Cheng J."/>
            <person name="Xu D."/>
            <person name="Hellsten U."/>
            <person name="May G.D."/>
            <person name="Yu Y."/>
            <person name="Sakurai T."/>
            <person name="Umezawa T."/>
            <person name="Bhattacharyya M.K."/>
            <person name="Sandhu D."/>
            <person name="Valliyodan B."/>
            <person name="Lindquist E."/>
            <person name="Peto M."/>
            <person name="Grant D."/>
            <person name="Shu S."/>
            <person name="Goodstein D."/>
            <person name="Barry K."/>
            <person name="Futrell-Griggs M."/>
            <person name="Abernathy B."/>
            <person name="Du J."/>
            <person name="Tian Z."/>
            <person name="Zhu L."/>
            <person name="Gill N."/>
            <person name="Joshi T."/>
            <person name="Libault M."/>
            <person name="Sethuraman A."/>
            <person name="Zhang X.-C."/>
            <person name="Shinozaki K."/>
            <person name="Nguyen H.T."/>
            <person name="Wing R.A."/>
            <person name="Cregan P."/>
            <person name="Specht J."/>
            <person name="Grimwood J."/>
            <person name="Rokhsar D."/>
            <person name="Stacey G."/>
            <person name="Shoemaker R.C."/>
            <person name="Jackson S.A."/>
        </authorList>
    </citation>
    <scope>NUCLEOTIDE SEQUENCE [LARGE SCALE GENOMIC DNA]</scope>
    <source>
        <strain evidence="5">cv. Williams 82</strain>
        <tissue evidence="4">Callus</tissue>
    </source>
</reference>
<comment type="similarity">
    <text evidence="1">Belongs to the protease inhibitor I3 (leguminous Kunitz-type inhibitor) family.</text>
</comment>
<dbReference type="PANTHER" id="PTHR33107">
    <property type="entry name" value="KUNITZ TRYPSIN INHIBITOR 2"/>
    <property type="match status" value="1"/>
</dbReference>
<dbReference type="RefSeq" id="XP_014629081.1">
    <property type="nucleotide sequence ID" value="XM_014773595.3"/>
</dbReference>
<dbReference type="Pfam" id="PF00197">
    <property type="entry name" value="Kunitz_legume"/>
    <property type="match status" value="1"/>
</dbReference>
<dbReference type="SMR" id="A0A0R0KMJ2"/>
<dbReference type="SMART" id="SM00452">
    <property type="entry name" value="STI"/>
    <property type="match status" value="1"/>
</dbReference>
<dbReference type="STRING" id="3847.A0A0R0KMJ2"/>
<evidence type="ECO:0000313" key="5">
    <source>
        <dbReference type="EnsemblPlants" id="KRH65880"/>
    </source>
</evidence>
<dbReference type="Gene3D" id="2.80.10.50">
    <property type="match status" value="1"/>
</dbReference>
<reference evidence="5" key="2">
    <citation type="submission" date="2018-02" db="UniProtKB">
        <authorList>
            <consortium name="EnsemblPlants"/>
        </authorList>
    </citation>
    <scope>IDENTIFICATION</scope>
    <source>
        <strain evidence="5">Williams 82</strain>
    </source>
</reference>
<evidence type="ECO:0000313" key="6">
    <source>
        <dbReference type="Proteomes" id="UP000008827"/>
    </source>
</evidence>
<dbReference type="KEGG" id="gmx:100777609"/>
<keyword evidence="3" id="KW-0732">Signal</keyword>
<dbReference type="PANTHER" id="PTHR33107:SF81">
    <property type="entry name" value="TRYPSIN INHIBITOR A"/>
    <property type="match status" value="1"/>
</dbReference>
<dbReference type="InterPro" id="IPR011065">
    <property type="entry name" value="Kunitz_inhibitor_STI-like_sf"/>
</dbReference>
<dbReference type="InterPro" id="IPR056368">
    <property type="entry name" value="KTI1"/>
</dbReference>
<dbReference type="Proteomes" id="UP000008827">
    <property type="component" value="Chromosome 3"/>
</dbReference>
<dbReference type="PRINTS" id="PR00291">
    <property type="entry name" value="KUNITZINHBTR"/>
</dbReference>
<reference evidence="4" key="3">
    <citation type="submission" date="2018-07" db="EMBL/GenBank/DDBJ databases">
        <title>WGS assembly of Glycine max.</title>
        <authorList>
            <person name="Schmutz J."/>
            <person name="Cannon S."/>
            <person name="Schlueter J."/>
            <person name="Ma J."/>
            <person name="Mitros T."/>
            <person name="Nelson W."/>
            <person name="Hyten D."/>
            <person name="Song Q."/>
            <person name="Thelen J."/>
            <person name="Cheng J."/>
            <person name="Xu D."/>
            <person name="Hellsten U."/>
            <person name="May G."/>
            <person name="Yu Y."/>
            <person name="Sakurai T."/>
            <person name="Umezawa T."/>
            <person name="Bhattacharyya M."/>
            <person name="Sandhu D."/>
            <person name="Valliyodan B."/>
            <person name="Lindquist E."/>
            <person name="Peto M."/>
            <person name="Grant D."/>
            <person name="Shu S."/>
            <person name="Goodstein D."/>
            <person name="Barry K."/>
            <person name="Futrell-Griggs M."/>
            <person name="Abernathy B."/>
            <person name="Du J."/>
            <person name="Tian Z."/>
            <person name="Zhu L."/>
            <person name="Gill N."/>
            <person name="Joshi T."/>
            <person name="Libault M."/>
            <person name="Sethuraman A."/>
            <person name="Zhang X."/>
            <person name="Shinozaki K."/>
            <person name="Nguyen H."/>
            <person name="Wing R."/>
            <person name="Cregan P."/>
            <person name="Specht J."/>
            <person name="Grimwood J."/>
            <person name="Rokhsar D."/>
            <person name="Stacey G."/>
            <person name="Shoemaker R."/>
            <person name="Jackson S."/>
        </authorList>
    </citation>
    <scope>NUCLEOTIDE SEQUENCE</scope>
    <source>
        <tissue evidence="4">Callus</tissue>
    </source>
</reference>
<keyword evidence="6" id="KW-1185">Reference proteome</keyword>
<evidence type="ECO:0000256" key="2">
    <source>
        <dbReference type="ARBA" id="ARBA00023157"/>
    </source>
</evidence>
<evidence type="ECO:0000313" key="4">
    <source>
        <dbReference type="EMBL" id="KRH65880.1"/>
    </source>
</evidence>
<gene>
    <name evidence="5" type="primary">LOC100777609</name>
    <name evidence="4" type="ORF">GLYMA_03G068200</name>
</gene>
<dbReference type="EnsemblPlants" id="KRH65880">
    <property type="protein sequence ID" value="KRH65880"/>
    <property type="gene ID" value="GLYMA_03G068200"/>
</dbReference>
<dbReference type="InterPro" id="IPR002160">
    <property type="entry name" value="Prot_inh_Kunz-lg"/>
</dbReference>
<evidence type="ECO:0000256" key="3">
    <source>
        <dbReference type="SAM" id="SignalP"/>
    </source>
</evidence>
<protein>
    <submittedName>
        <fullName evidence="4 5">Uncharacterized protein</fullName>
    </submittedName>
</protein>
<dbReference type="EMBL" id="CM000836">
    <property type="protein sequence ID" value="KRH65880.1"/>
    <property type="molecule type" value="Genomic_DNA"/>
</dbReference>
<proteinExistence type="inferred from homology"/>
<evidence type="ECO:0000256" key="1">
    <source>
        <dbReference type="ARBA" id="ARBA00005440"/>
    </source>
</evidence>
<dbReference type="OrthoDB" id="1415279at2759"/>
<dbReference type="AlphaFoldDB" id="A0A0R0KMJ2"/>
<dbReference type="OMA" id="DYPSHRI"/>
<keyword evidence="2" id="KW-1015">Disulfide bond</keyword>
<name>A0A0R0KMJ2_SOYBN</name>
<dbReference type="CDD" id="cd00178">
    <property type="entry name" value="beta-trefoil_STI"/>
    <property type="match status" value="1"/>
</dbReference>
<dbReference type="GO" id="GO:0004866">
    <property type="term" value="F:endopeptidase inhibitor activity"/>
    <property type="evidence" value="ECO:0007669"/>
    <property type="project" value="InterPro"/>
</dbReference>
<feature type="signal peptide" evidence="3">
    <location>
        <begin position="1"/>
        <end position="25"/>
    </location>
</feature>
<accession>A0A0R0KMJ2</accession>
<sequence>MKTINSLFGLLFLLLIAFTMKPAVASGVHDTDDRMLENGGDYFILPSFDEEGGGVTLASIGVTHPLAVVQSSSKNHLGLPASIKTKETMIIFTDEMVSIKFTNVPDYNNASTWTLVMDEFVKVWYVGIGNVADYPSHRIKTGNFQIKEDNFDYKLVFCADANTTSCEDVGVYVDGEQNRRLVLSEVGGVAVKFMNADKSRVAFD</sequence>
<feature type="chain" id="PRO_5014522271" evidence="3">
    <location>
        <begin position="26"/>
        <end position="204"/>
    </location>
</feature>
<dbReference type="Gramene" id="KRH65880">
    <property type="protein sequence ID" value="KRH65880"/>
    <property type="gene ID" value="GLYMA_03G068200"/>
</dbReference>
<dbReference type="GeneID" id="100777609"/>